<evidence type="ECO:0000313" key="2">
    <source>
        <dbReference type="Proteomes" id="UP000250235"/>
    </source>
</evidence>
<proteinExistence type="predicted"/>
<reference evidence="1 2" key="1">
    <citation type="journal article" date="2015" name="Proc. Natl. Acad. Sci. U.S.A.">
        <title>The resurrection genome of Boea hygrometrica: A blueprint for survival of dehydration.</title>
        <authorList>
            <person name="Xiao L."/>
            <person name="Yang G."/>
            <person name="Zhang L."/>
            <person name="Yang X."/>
            <person name="Zhao S."/>
            <person name="Ji Z."/>
            <person name="Zhou Q."/>
            <person name="Hu M."/>
            <person name="Wang Y."/>
            <person name="Chen M."/>
            <person name="Xu Y."/>
            <person name="Jin H."/>
            <person name="Xiao X."/>
            <person name="Hu G."/>
            <person name="Bao F."/>
            <person name="Hu Y."/>
            <person name="Wan P."/>
            <person name="Li L."/>
            <person name="Deng X."/>
            <person name="Kuang T."/>
            <person name="Xiang C."/>
            <person name="Zhu J.K."/>
            <person name="Oliver M.J."/>
            <person name="He Y."/>
        </authorList>
    </citation>
    <scope>NUCLEOTIDE SEQUENCE [LARGE SCALE GENOMIC DNA]</scope>
    <source>
        <strain evidence="2">cv. XS01</strain>
    </source>
</reference>
<evidence type="ECO:0000313" key="1">
    <source>
        <dbReference type="EMBL" id="KZV43918.1"/>
    </source>
</evidence>
<dbReference type="EMBL" id="KQ997579">
    <property type="protein sequence ID" value="KZV43918.1"/>
    <property type="molecule type" value="Genomic_DNA"/>
</dbReference>
<sequence length="189" mass="20507">MRARCAMCAHGGQPPARPARAGGTSGVRTTVRDVCARVLASGRYARRAFTIAGWSRRGKSSFHKTKLPEYSALLPAIVPKIRPTNDKVCISLEKFHAIPVVAEFRTARSVSSMSSCTVPEKSVRSGLEYADRFACPDQLWALTRSRIGNNTQTLPSVQVVTACDGQLSSRRSTQLVVVNAACDLKQLTT</sequence>
<dbReference type="Proteomes" id="UP000250235">
    <property type="component" value="Unassembled WGS sequence"/>
</dbReference>
<name>A0A2Z7CAL3_9LAMI</name>
<gene>
    <name evidence="1" type="ORF">F511_27278</name>
</gene>
<protein>
    <submittedName>
        <fullName evidence="1">Uncharacterized protein</fullName>
    </submittedName>
</protein>
<organism evidence="1 2">
    <name type="scientific">Dorcoceras hygrometricum</name>
    <dbReference type="NCBI Taxonomy" id="472368"/>
    <lineage>
        <taxon>Eukaryota</taxon>
        <taxon>Viridiplantae</taxon>
        <taxon>Streptophyta</taxon>
        <taxon>Embryophyta</taxon>
        <taxon>Tracheophyta</taxon>
        <taxon>Spermatophyta</taxon>
        <taxon>Magnoliopsida</taxon>
        <taxon>eudicotyledons</taxon>
        <taxon>Gunneridae</taxon>
        <taxon>Pentapetalae</taxon>
        <taxon>asterids</taxon>
        <taxon>lamiids</taxon>
        <taxon>Lamiales</taxon>
        <taxon>Gesneriaceae</taxon>
        <taxon>Didymocarpoideae</taxon>
        <taxon>Trichosporeae</taxon>
        <taxon>Loxocarpinae</taxon>
        <taxon>Dorcoceras</taxon>
    </lineage>
</organism>
<dbReference type="AlphaFoldDB" id="A0A2Z7CAL3"/>
<accession>A0A2Z7CAL3</accession>
<keyword evidence="2" id="KW-1185">Reference proteome</keyword>